<evidence type="ECO:0000313" key="2">
    <source>
        <dbReference type="Proteomes" id="UP001302367"/>
    </source>
</evidence>
<proteinExistence type="predicted"/>
<dbReference type="Proteomes" id="UP001302367">
    <property type="component" value="Chromosome 4"/>
</dbReference>
<sequence length="335" mass="38081">MATAAGIGFFDLPRELRDFVYHHILARYRHNNPDGDLGKLWHVPYCLAGTGLDDHPLRMRQRIPGPSFERLLRVSEQFSAELCEELRATQSTVALEIDVLFATATLKLRHSARYGVRVWKGTHPKPFSLDATIAPPLALAATSKRLRVWSFDRIDARFLRCVTVVRLRTPLMEEVNCQWWATNARFPDFVPLLKAFLGTVGPELFASYPSLRTVEVSMAGLWYPITHTMFGHSVPNPMIRCFDLLWCEGRRHRGGQLRPTFFIGRGRLKDWLASVSTEATDMAWVISCLNYGASDFVHLNPGTTDQLPAKKNKTTDVLPLRPYKTYPKRVFVGPS</sequence>
<dbReference type="GeneID" id="90644230"/>
<protein>
    <submittedName>
        <fullName evidence="1">Uncharacterized protein</fullName>
    </submittedName>
</protein>
<evidence type="ECO:0000313" key="1">
    <source>
        <dbReference type="EMBL" id="WPB01596.1"/>
    </source>
</evidence>
<keyword evidence="2" id="KW-1185">Reference proteome</keyword>
<organism evidence="1 2">
    <name type="scientific">Cercospora beticola</name>
    <name type="common">Sugarbeet leaf spot fungus</name>
    <dbReference type="NCBI Taxonomy" id="122368"/>
    <lineage>
        <taxon>Eukaryota</taxon>
        <taxon>Fungi</taxon>
        <taxon>Dikarya</taxon>
        <taxon>Ascomycota</taxon>
        <taxon>Pezizomycotina</taxon>
        <taxon>Dothideomycetes</taxon>
        <taxon>Dothideomycetidae</taxon>
        <taxon>Mycosphaerellales</taxon>
        <taxon>Mycosphaerellaceae</taxon>
        <taxon>Cercospora</taxon>
    </lineage>
</organism>
<accession>A0ABZ0NQ55</accession>
<gene>
    <name evidence="1" type="ORF">RHO25_006225</name>
</gene>
<reference evidence="1 2" key="1">
    <citation type="submission" date="2023-09" db="EMBL/GenBank/DDBJ databases">
        <title>Complete-Gapless Cercospora beticola genome.</title>
        <authorList>
            <person name="Wyatt N.A."/>
            <person name="Spanner R.E."/>
            <person name="Bolton M.D."/>
        </authorList>
    </citation>
    <scope>NUCLEOTIDE SEQUENCE [LARGE SCALE GENOMIC DNA]</scope>
    <source>
        <strain evidence="1">Cb09-40</strain>
    </source>
</reference>
<dbReference type="RefSeq" id="XP_065458829.1">
    <property type="nucleotide sequence ID" value="XM_065602757.1"/>
</dbReference>
<name>A0ABZ0NQ55_CERBT</name>
<dbReference type="EMBL" id="CP134187">
    <property type="protein sequence ID" value="WPB01596.1"/>
    <property type="molecule type" value="Genomic_DNA"/>
</dbReference>